<dbReference type="InterPro" id="IPR048052">
    <property type="entry name" value="FM1-like"/>
</dbReference>
<dbReference type="OrthoDB" id="3199332at2"/>
<dbReference type="PROSITE" id="PS51318">
    <property type="entry name" value="TAT"/>
    <property type="match status" value="1"/>
</dbReference>
<feature type="compositionally biased region" description="Basic and acidic residues" evidence="5">
    <location>
        <begin position="356"/>
        <end position="374"/>
    </location>
</feature>
<dbReference type="NCBIfam" id="TIGR04226">
    <property type="entry name" value="RrgB_K2N_iso_D2"/>
    <property type="match status" value="1"/>
</dbReference>
<dbReference type="AlphaFoldDB" id="A0A1Q5PPJ5"/>
<keyword evidence="1" id="KW-0134">Cell wall</keyword>
<keyword evidence="2" id="KW-0964">Secreted</keyword>
<feature type="chain" id="PRO_5012140599" description="Gram-positive cocci surface proteins LPxTG domain-containing protein" evidence="7">
    <location>
        <begin position="35"/>
        <end position="600"/>
    </location>
</feature>
<dbReference type="STRING" id="1921764.BSR28_02110"/>
<dbReference type="PROSITE" id="PS50847">
    <property type="entry name" value="GRAM_POS_ANCHORING"/>
    <property type="match status" value="1"/>
</dbReference>
<sequence>MRRMTTHNRRPQVLGTSLALAALTLGAAVAPAHAEDYAPAVSTPSGPAVSTVDAQQDGKAALTVHKYQQPEQDTNLPADGMELNADALAGKQLQPLPGIRFKLKRVPNVDLKTLAGWEATAQIQQRVKTEGAEAVAKNLDLEWQGAKETGEDGTVNFTDLPLGLYYVEEDLDRSSSAKKGGVTPSAPFFVTLPLTNTQTRDRWVYQAHVYPKNALTEATKAVTDEGTTAVGDTLKYTVDAAIPRVEKLRNYQIIDPLDKRLNYLADQTKVTLEGSKQTLAGDDYTIASFKRDDDGKTYVTVEFTETGRAKLAAARKAGDQNTKVRVVISAQVTSLGEDGKIENEARLIPNEPNVPWDKESGPTTPKKPDPKDPEGPNPPPGDPWKPGVPTNTVISKFGRIALTKGSTVDEAARLENAKFEVHACRISPEAVARLNVNTASAFGVHEEVAELSKTAIPVGMAPEDTARATEFVTGKNGQVTIDGLKYNDWKNDSSTKNGQVDLTDPKSYGQFNAYCLVETQAPEGYELLPQPIPFLVTDKTMAGTQNATLPVTIKDIPKRGGFELPVTGGNGITIAATAGGLLMAGGALVAWRRRRDNAHN</sequence>
<evidence type="ECO:0000256" key="7">
    <source>
        <dbReference type="SAM" id="SignalP"/>
    </source>
</evidence>
<comment type="caution">
    <text evidence="9">The sequence shown here is derived from an EMBL/GenBank/DDBJ whole genome shotgun (WGS) entry which is preliminary data.</text>
</comment>
<dbReference type="Gene3D" id="2.60.40.740">
    <property type="match status" value="1"/>
</dbReference>
<evidence type="ECO:0000256" key="6">
    <source>
        <dbReference type="SAM" id="Phobius"/>
    </source>
</evidence>
<evidence type="ECO:0000256" key="1">
    <source>
        <dbReference type="ARBA" id="ARBA00022512"/>
    </source>
</evidence>
<feature type="domain" description="Gram-positive cocci surface proteins LPxTG" evidence="8">
    <location>
        <begin position="564"/>
        <end position="600"/>
    </location>
</feature>
<evidence type="ECO:0000256" key="5">
    <source>
        <dbReference type="SAM" id="MobiDB-lite"/>
    </source>
</evidence>
<dbReference type="NCBIfam" id="NF033902">
    <property type="entry name" value="iso_D2_wall_anc"/>
    <property type="match status" value="1"/>
</dbReference>
<keyword evidence="4" id="KW-0572">Peptidoglycan-anchor</keyword>
<dbReference type="Pfam" id="PF17802">
    <property type="entry name" value="SpaA"/>
    <property type="match status" value="1"/>
</dbReference>
<dbReference type="InterPro" id="IPR019931">
    <property type="entry name" value="LPXTG_anchor"/>
</dbReference>
<keyword evidence="3 7" id="KW-0732">Signal</keyword>
<evidence type="ECO:0000259" key="8">
    <source>
        <dbReference type="PROSITE" id="PS50847"/>
    </source>
</evidence>
<evidence type="ECO:0000256" key="3">
    <source>
        <dbReference type="ARBA" id="ARBA00022729"/>
    </source>
</evidence>
<dbReference type="Pfam" id="PF16555">
    <property type="entry name" value="GramPos_pilinD1"/>
    <property type="match status" value="1"/>
</dbReference>
<evidence type="ECO:0000256" key="2">
    <source>
        <dbReference type="ARBA" id="ARBA00022525"/>
    </source>
</evidence>
<proteinExistence type="predicted"/>
<dbReference type="InterPro" id="IPR041033">
    <property type="entry name" value="SpaA_PFL_dom_1"/>
</dbReference>
<feature type="region of interest" description="Disordered" evidence="5">
    <location>
        <begin position="348"/>
        <end position="390"/>
    </location>
</feature>
<dbReference type="EMBL" id="MQSV01000001">
    <property type="protein sequence ID" value="OKL49457.1"/>
    <property type="molecule type" value="Genomic_DNA"/>
</dbReference>
<accession>A0A1Q5PPJ5</accession>
<evidence type="ECO:0000313" key="9">
    <source>
        <dbReference type="EMBL" id="OKL49457.1"/>
    </source>
</evidence>
<dbReference type="InterPro" id="IPR026466">
    <property type="entry name" value="Fim_isopep_form_D2_dom"/>
</dbReference>
<feature type="signal peptide" evidence="7">
    <location>
        <begin position="1"/>
        <end position="34"/>
    </location>
</feature>
<keyword evidence="10" id="KW-1185">Reference proteome</keyword>
<dbReference type="Pfam" id="PF17998">
    <property type="entry name" value="AgI_II_C2"/>
    <property type="match status" value="1"/>
</dbReference>
<keyword evidence="6" id="KW-1133">Transmembrane helix</keyword>
<protein>
    <recommendedName>
        <fullName evidence="8">Gram-positive cocci surface proteins LPxTG domain-containing protein</fullName>
    </recommendedName>
</protein>
<dbReference type="InterPro" id="IPR032364">
    <property type="entry name" value="GramPos_pilinD1_N"/>
</dbReference>
<evidence type="ECO:0000256" key="4">
    <source>
        <dbReference type="ARBA" id="ARBA00023088"/>
    </source>
</evidence>
<reference evidence="9 10" key="1">
    <citation type="submission" date="2016-11" db="EMBL/GenBank/DDBJ databases">
        <title>Actinomyces gypaetusis sp. nov. isolated from the vulture Gypaetus barbatus in Qinghai Tibet Plateau China.</title>
        <authorList>
            <person name="Meng X."/>
        </authorList>
    </citation>
    <scope>NUCLEOTIDE SEQUENCE [LARGE SCALE GENOMIC DNA]</scope>
    <source>
        <strain evidence="9 10">VUL4_2</strain>
    </source>
</reference>
<name>A0A1Q5PPJ5_9ACTO</name>
<feature type="transmembrane region" description="Helical" evidence="6">
    <location>
        <begin position="572"/>
        <end position="591"/>
    </location>
</feature>
<dbReference type="InterPro" id="IPR026345">
    <property type="entry name" value="Adh_isopep-form_adh_dom"/>
</dbReference>
<dbReference type="Proteomes" id="UP000186785">
    <property type="component" value="Unassembled WGS sequence"/>
</dbReference>
<dbReference type="NCBIfam" id="TIGR01167">
    <property type="entry name" value="LPXTG_anchor"/>
    <property type="match status" value="1"/>
</dbReference>
<keyword evidence="6" id="KW-0472">Membrane</keyword>
<evidence type="ECO:0000313" key="10">
    <source>
        <dbReference type="Proteomes" id="UP000186785"/>
    </source>
</evidence>
<dbReference type="Pfam" id="PF00746">
    <property type="entry name" value="Gram_pos_anchor"/>
    <property type="match status" value="1"/>
</dbReference>
<keyword evidence="6" id="KW-0812">Transmembrane</keyword>
<dbReference type="Gene3D" id="2.60.40.10">
    <property type="entry name" value="Immunoglobulins"/>
    <property type="match status" value="2"/>
</dbReference>
<dbReference type="InterPro" id="IPR013783">
    <property type="entry name" value="Ig-like_fold"/>
</dbReference>
<organism evidence="9 10">
    <name type="scientific">Boudabousia liubingyangii</name>
    <dbReference type="NCBI Taxonomy" id="1921764"/>
    <lineage>
        <taxon>Bacteria</taxon>
        <taxon>Bacillati</taxon>
        <taxon>Actinomycetota</taxon>
        <taxon>Actinomycetes</taxon>
        <taxon>Actinomycetales</taxon>
        <taxon>Actinomycetaceae</taxon>
        <taxon>Boudabousia</taxon>
    </lineage>
</organism>
<gene>
    <name evidence="9" type="ORF">BSR29_00365</name>
</gene>
<dbReference type="GO" id="GO:0005975">
    <property type="term" value="P:carbohydrate metabolic process"/>
    <property type="evidence" value="ECO:0007669"/>
    <property type="project" value="UniProtKB-ARBA"/>
</dbReference>
<dbReference type="InterPro" id="IPR006311">
    <property type="entry name" value="TAT_signal"/>
</dbReference>